<dbReference type="Pfam" id="PF00023">
    <property type="entry name" value="Ank"/>
    <property type="match status" value="1"/>
</dbReference>
<dbReference type="Pfam" id="PF12796">
    <property type="entry name" value="Ank_2"/>
    <property type="match status" value="1"/>
</dbReference>
<dbReference type="SUPFAM" id="SSF48403">
    <property type="entry name" value="Ankyrin repeat"/>
    <property type="match status" value="1"/>
</dbReference>
<keyword evidence="5" id="KW-1185">Reference proteome</keyword>
<feature type="repeat" description="ANK" evidence="3">
    <location>
        <begin position="178"/>
        <end position="210"/>
    </location>
</feature>
<gene>
    <name evidence="4" type="ORF">TKK_003090</name>
</gene>
<evidence type="ECO:0000256" key="1">
    <source>
        <dbReference type="ARBA" id="ARBA00022737"/>
    </source>
</evidence>
<keyword evidence="1" id="KW-0677">Repeat</keyword>
<feature type="repeat" description="ANK" evidence="3">
    <location>
        <begin position="260"/>
        <end position="292"/>
    </location>
</feature>
<comment type="caution">
    <text evidence="4">The sequence shown here is derived from an EMBL/GenBank/DDBJ whole genome shotgun (WGS) entry which is preliminary data.</text>
</comment>
<organism evidence="4 5">
    <name type="scientific">Trichogramma kaykai</name>
    <dbReference type="NCBI Taxonomy" id="54128"/>
    <lineage>
        <taxon>Eukaryota</taxon>
        <taxon>Metazoa</taxon>
        <taxon>Ecdysozoa</taxon>
        <taxon>Arthropoda</taxon>
        <taxon>Hexapoda</taxon>
        <taxon>Insecta</taxon>
        <taxon>Pterygota</taxon>
        <taxon>Neoptera</taxon>
        <taxon>Endopterygota</taxon>
        <taxon>Hymenoptera</taxon>
        <taxon>Apocrita</taxon>
        <taxon>Proctotrupomorpha</taxon>
        <taxon>Chalcidoidea</taxon>
        <taxon>Trichogrammatidae</taxon>
        <taxon>Trichogramma</taxon>
    </lineage>
</organism>
<dbReference type="AlphaFoldDB" id="A0ABD2XGT3"/>
<keyword evidence="2 3" id="KW-0040">ANK repeat</keyword>
<sequence>MLSEVNVYSNLDESESHLVKKWKNFLKSLFKDSIARRNFFFNNFMPDFEIRGRVIVNLMNDKTLFPNAEEFLILALVRRELKILKFLQEVAKFNVHAFRFDGGMSALHYLLERGPHRSEYDARGMKTKEMVDYLLEDSLENYQDDHGFTYFHGACMTGNVSAVLRFISQGVDIALDTYEYPPLHIAVQFKNTEIIKILLENGASPNHQESSVQSTPLFWLAIPRCLCDHDCYSCEEKKPVGEIVDMLVKYGANIEARNAYGDSPLQIAVSRFKVELTRSLLKHGANLNSLDVNKLFVVNFREEELKSYPITSNVMKVMQLLQSHGYELNMRTRLSMIKYLIKVKNESILVGVHPENTSIRLQLELFVADLFTMDYCKLNLPYVPCRTIAKHMCDEELIRLCEETDEEKLERTILPMPKRRRLC</sequence>
<evidence type="ECO:0008006" key="6">
    <source>
        <dbReference type="Google" id="ProtNLM"/>
    </source>
</evidence>
<reference evidence="4 5" key="1">
    <citation type="journal article" date="2024" name="bioRxiv">
        <title>A reference genome for Trichogramma kaykai: A tiny desert-dwelling parasitoid wasp with competing sex-ratio distorters.</title>
        <authorList>
            <person name="Culotta J."/>
            <person name="Lindsey A.R."/>
        </authorList>
    </citation>
    <scope>NUCLEOTIDE SEQUENCE [LARGE SCALE GENOMIC DNA]</scope>
    <source>
        <strain evidence="4 5">KSX58</strain>
    </source>
</reference>
<dbReference type="InterPro" id="IPR002110">
    <property type="entry name" value="Ankyrin_rpt"/>
</dbReference>
<evidence type="ECO:0000256" key="3">
    <source>
        <dbReference type="PROSITE-ProRule" id="PRU00023"/>
    </source>
</evidence>
<dbReference type="SMART" id="SM00248">
    <property type="entry name" value="ANK"/>
    <property type="match status" value="4"/>
</dbReference>
<dbReference type="PANTHER" id="PTHR24171:SF9">
    <property type="entry name" value="ANKYRIN REPEAT DOMAIN-CONTAINING PROTEIN 39"/>
    <property type="match status" value="1"/>
</dbReference>
<evidence type="ECO:0000313" key="5">
    <source>
        <dbReference type="Proteomes" id="UP001627154"/>
    </source>
</evidence>
<dbReference type="InterPro" id="IPR036770">
    <property type="entry name" value="Ankyrin_rpt-contain_sf"/>
</dbReference>
<dbReference type="Proteomes" id="UP001627154">
    <property type="component" value="Unassembled WGS sequence"/>
</dbReference>
<name>A0ABD2XGT3_9HYME</name>
<dbReference type="PROSITE" id="PS50088">
    <property type="entry name" value="ANK_REPEAT"/>
    <property type="match status" value="2"/>
</dbReference>
<proteinExistence type="predicted"/>
<dbReference type="PROSITE" id="PS50297">
    <property type="entry name" value="ANK_REP_REGION"/>
    <property type="match status" value="2"/>
</dbReference>
<evidence type="ECO:0000256" key="2">
    <source>
        <dbReference type="ARBA" id="ARBA00023043"/>
    </source>
</evidence>
<protein>
    <recommendedName>
        <fullName evidence="6">SOCS box domain-containing protein</fullName>
    </recommendedName>
</protein>
<dbReference type="PANTHER" id="PTHR24171">
    <property type="entry name" value="ANKYRIN REPEAT DOMAIN-CONTAINING PROTEIN 39-RELATED"/>
    <property type="match status" value="1"/>
</dbReference>
<dbReference type="Gene3D" id="1.25.40.20">
    <property type="entry name" value="Ankyrin repeat-containing domain"/>
    <property type="match status" value="1"/>
</dbReference>
<dbReference type="EMBL" id="JBJJXI010000026">
    <property type="protein sequence ID" value="KAL3404099.1"/>
    <property type="molecule type" value="Genomic_DNA"/>
</dbReference>
<accession>A0ABD2XGT3</accession>
<evidence type="ECO:0000313" key="4">
    <source>
        <dbReference type="EMBL" id="KAL3404099.1"/>
    </source>
</evidence>